<dbReference type="SUPFAM" id="SSF53244">
    <property type="entry name" value="MurD-like peptide ligases, peptide-binding domain"/>
    <property type="match status" value="1"/>
</dbReference>
<evidence type="ECO:0000256" key="4">
    <source>
        <dbReference type="ARBA" id="ARBA00022801"/>
    </source>
</evidence>
<accession>A0A0F9N6I6</accession>
<dbReference type="GO" id="GO:0051607">
    <property type="term" value="P:defense response to virus"/>
    <property type="evidence" value="ECO:0007669"/>
    <property type="project" value="UniProtKB-KW"/>
</dbReference>
<dbReference type="GO" id="GO:0046872">
    <property type="term" value="F:metal ion binding"/>
    <property type="evidence" value="ECO:0007669"/>
    <property type="project" value="UniProtKB-KW"/>
</dbReference>
<evidence type="ECO:0000256" key="6">
    <source>
        <dbReference type="ARBA" id="ARBA00023118"/>
    </source>
</evidence>
<dbReference type="Gene3D" id="3.100.10.20">
    <property type="entry name" value="CRISPR-associated endonuclease Cas1, N-terminal domain"/>
    <property type="match status" value="1"/>
</dbReference>
<dbReference type="GO" id="GO:0043571">
    <property type="term" value="P:maintenance of CRISPR repeat elements"/>
    <property type="evidence" value="ECO:0007669"/>
    <property type="project" value="InterPro"/>
</dbReference>
<dbReference type="InterPro" id="IPR042211">
    <property type="entry name" value="CRISPR-assoc_Cas1_N"/>
</dbReference>
<keyword evidence="6" id="KW-0051">Antiviral defense</keyword>
<protein>
    <recommendedName>
        <fullName evidence="8">Mur ligase C-terminal domain-containing protein</fullName>
    </recommendedName>
</protein>
<evidence type="ECO:0008006" key="8">
    <source>
        <dbReference type="Google" id="ProtNLM"/>
    </source>
</evidence>
<evidence type="ECO:0000256" key="1">
    <source>
        <dbReference type="ARBA" id="ARBA00022722"/>
    </source>
</evidence>
<dbReference type="InterPro" id="IPR036615">
    <property type="entry name" value="Mur_ligase_C_dom_sf"/>
</dbReference>
<dbReference type="GO" id="GO:0003676">
    <property type="term" value="F:nucleic acid binding"/>
    <property type="evidence" value="ECO:0007669"/>
    <property type="project" value="InterPro"/>
</dbReference>
<dbReference type="EMBL" id="LAZR01008708">
    <property type="protein sequence ID" value="KKM77032.1"/>
    <property type="molecule type" value="Genomic_DNA"/>
</dbReference>
<dbReference type="Pfam" id="PF01867">
    <property type="entry name" value="Cas_Cas1"/>
    <property type="match status" value="1"/>
</dbReference>
<evidence type="ECO:0000313" key="7">
    <source>
        <dbReference type="EMBL" id="KKM77032.1"/>
    </source>
</evidence>
<keyword evidence="5" id="KW-0460">Magnesium</keyword>
<evidence type="ECO:0000256" key="5">
    <source>
        <dbReference type="ARBA" id="ARBA00022842"/>
    </source>
</evidence>
<sequence>MNENILQKQKLEFHPHQIKHDSIIVDGHTGNITFEAMRWLMKHNVQLTLLNWNGNLLASTLPQAANAGKLKIKQYQKYLDNKTRFEIAQKNPLIILDGAHNPAKVKTFLTSLTKIIPDKKFVFLVAFKKGKDIDKMLELL</sequence>
<proteinExistence type="predicted"/>
<dbReference type="InterPro" id="IPR002729">
    <property type="entry name" value="CRISPR-assoc_Cas1"/>
</dbReference>
<gene>
    <name evidence="7" type="ORF">LCGC14_1374230</name>
</gene>
<reference evidence="7" key="1">
    <citation type="journal article" date="2015" name="Nature">
        <title>Complex archaea that bridge the gap between prokaryotes and eukaryotes.</title>
        <authorList>
            <person name="Spang A."/>
            <person name="Saw J.H."/>
            <person name="Jorgensen S.L."/>
            <person name="Zaremba-Niedzwiedzka K."/>
            <person name="Martijn J."/>
            <person name="Lind A.E."/>
            <person name="van Eijk R."/>
            <person name="Schleper C."/>
            <person name="Guy L."/>
            <person name="Ettema T.J."/>
        </authorList>
    </citation>
    <scope>NUCLEOTIDE SEQUENCE</scope>
</reference>
<evidence type="ECO:0000256" key="2">
    <source>
        <dbReference type="ARBA" id="ARBA00022723"/>
    </source>
</evidence>
<keyword evidence="4" id="KW-0378">Hydrolase</keyword>
<dbReference type="Gene3D" id="3.90.190.20">
    <property type="entry name" value="Mur ligase, C-terminal domain"/>
    <property type="match status" value="1"/>
</dbReference>
<keyword evidence="1" id="KW-0540">Nuclease</keyword>
<feature type="non-terminal residue" evidence="7">
    <location>
        <position position="140"/>
    </location>
</feature>
<organism evidence="7">
    <name type="scientific">marine sediment metagenome</name>
    <dbReference type="NCBI Taxonomy" id="412755"/>
    <lineage>
        <taxon>unclassified sequences</taxon>
        <taxon>metagenomes</taxon>
        <taxon>ecological metagenomes</taxon>
    </lineage>
</organism>
<keyword evidence="2" id="KW-0479">Metal-binding</keyword>
<dbReference type="GO" id="GO:0016881">
    <property type="term" value="F:acid-amino acid ligase activity"/>
    <property type="evidence" value="ECO:0007669"/>
    <property type="project" value="InterPro"/>
</dbReference>
<keyword evidence="3" id="KW-0255">Endonuclease</keyword>
<dbReference type="GO" id="GO:0016787">
    <property type="term" value="F:hydrolase activity"/>
    <property type="evidence" value="ECO:0007669"/>
    <property type="project" value="UniProtKB-KW"/>
</dbReference>
<name>A0A0F9N6I6_9ZZZZ</name>
<evidence type="ECO:0000256" key="3">
    <source>
        <dbReference type="ARBA" id="ARBA00022759"/>
    </source>
</evidence>
<dbReference type="AlphaFoldDB" id="A0A0F9N6I6"/>
<comment type="caution">
    <text evidence="7">The sequence shown here is derived from an EMBL/GenBank/DDBJ whole genome shotgun (WGS) entry which is preliminary data.</text>
</comment>
<dbReference type="GO" id="GO:0004519">
    <property type="term" value="F:endonuclease activity"/>
    <property type="evidence" value="ECO:0007669"/>
    <property type="project" value="UniProtKB-KW"/>
</dbReference>